<organism evidence="2">
    <name type="scientific">Siphoviridae sp. ctwhn18</name>
    <dbReference type="NCBI Taxonomy" id="2825733"/>
    <lineage>
        <taxon>Viruses</taxon>
        <taxon>Duplodnaviria</taxon>
        <taxon>Heunggongvirae</taxon>
        <taxon>Uroviricota</taxon>
        <taxon>Caudoviricetes</taxon>
    </lineage>
</organism>
<dbReference type="GO" id="GO:0005524">
    <property type="term" value="F:ATP binding"/>
    <property type="evidence" value="ECO:0007669"/>
    <property type="project" value="InterPro"/>
</dbReference>
<dbReference type="PANTHER" id="PTHR30050">
    <property type="entry name" value="CHROMOSOMAL REPLICATION INITIATOR PROTEIN DNAA"/>
    <property type="match status" value="1"/>
</dbReference>
<reference evidence="2" key="1">
    <citation type="journal article" date="2021" name="Proc. Natl. Acad. Sci. U.S.A.">
        <title>A Catalog of Tens of Thousands of Viruses from Human Metagenomes Reveals Hidden Associations with Chronic Diseases.</title>
        <authorList>
            <person name="Tisza M.J."/>
            <person name="Buck C.B."/>
        </authorList>
    </citation>
    <scope>NUCLEOTIDE SEQUENCE</scope>
    <source>
        <strain evidence="2">Ctwhn18</strain>
    </source>
</reference>
<keyword evidence="2" id="KW-0347">Helicase</keyword>
<dbReference type="GO" id="GO:0004386">
    <property type="term" value="F:helicase activity"/>
    <property type="evidence" value="ECO:0007669"/>
    <property type="project" value="UniProtKB-KW"/>
</dbReference>
<dbReference type="PANTHER" id="PTHR30050:SF10">
    <property type="entry name" value="PHAGE-LIKE ELEMENT PBSX PROTEIN XKDC"/>
    <property type="match status" value="1"/>
</dbReference>
<protein>
    <submittedName>
        <fullName evidence="2">Replicative helicase</fullName>
    </submittedName>
</protein>
<dbReference type="EMBL" id="BK015295">
    <property type="protein sequence ID" value="DAD99864.1"/>
    <property type="molecule type" value="Genomic_DNA"/>
</dbReference>
<keyword evidence="2" id="KW-0547">Nucleotide-binding</keyword>
<sequence length="257" mass="29594">MELPKNIPIPEINTELSYAEFLQMKADSYNKKSGSLKGYDCPICKNKGYIEKIVDENEVLAECRCLKTRDTLKRIKDSGLEELLRRCTFKNFECTEKWQETMKDGAVKFSGQDNGSFYIGGQSGSGKTHLCTAIIGAMIKRGKSARYFVWREDSVILKALVNDKEYVRLIDDFKKTDVLYIDDLFKQETVSDADIKLAFELIDYRDRNNKMTVISSELSLDDLIDIDEALGGRIIKMTRGNKYIIPKSRDKNYRLRK</sequence>
<dbReference type="Pfam" id="PF01695">
    <property type="entry name" value="IstB_IS21"/>
    <property type="match status" value="1"/>
</dbReference>
<accession>A0A8S5P090</accession>
<keyword evidence="2" id="KW-0378">Hydrolase</keyword>
<keyword evidence="2" id="KW-0067">ATP-binding</keyword>
<dbReference type="InterPro" id="IPR002611">
    <property type="entry name" value="IstB_ATP-bd"/>
</dbReference>
<dbReference type="GO" id="GO:0006260">
    <property type="term" value="P:DNA replication"/>
    <property type="evidence" value="ECO:0007669"/>
    <property type="project" value="TreeGrafter"/>
</dbReference>
<name>A0A8S5P090_9CAUD</name>
<dbReference type="SUPFAM" id="SSF52540">
    <property type="entry name" value="P-loop containing nucleoside triphosphate hydrolases"/>
    <property type="match status" value="1"/>
</dbReference>
<evidence type="ECO:0000259" key="1">
    <source>
        <dbReference type="Pfam" id="PF01695"/>
    </source>
</evidence>
<proteinExistence type="predicted"/>
<dbReference type="InterPro" id="IPR027417">
    <property type="entry name" value="P-loop_NTPase"/>
</dbReference>
<dbReference type="Gene3D" id="3.40.50.300">
    <property type="entry name" value="P-loop containing nucleotide triphosphate hydrolases"/>
    <property type="match status" value="1"/>
</dbReference>
<evidence type="ECO:0000313" key="2">
    <source>
        <dbReference type="EMBL" id="DAD99864.1"/>
    </source>
</evidence>
<feature type="domain" description="IstB-like ATP-binding" evidence="1">
    <location>
        <begin position="118"/>
        <end position="222"/>
    </location>
</feature>